<evidence type="ECO:0000259" key="12">
    <source>
        <dbReference type="Pfam" id="PF14681"/>
    </source>
</evidence>
<gene>
    <name evidence="11 13" type="primary">upp</name>
    <name evidence="13" type="ORF">ACFQXB_03475</name>
</gene>
<feature type="binding site" evidence="11">
    <location>
        <position position="202"/>
    </location>
    <ligand>
        <name>5-phospho-alpha-D-ribose 1-diphosphate</name>
        <dbReference type="ChEBI" id="CHEBI:58017"/>
    </ligand>
</feature>
<reference evidence="14" key="1">
    <citation type="journal article" date="2019" name="Int. J. Syst. Evol. Microbiol.">
        <title>The Global Catalogue of Microorganisms (GCM) 10K type strain sequencing project: providing services to taxonomists for standard genome sequencing and annotation.</title>
        <authorList>
            <consortium name="The Broad Institute Genomics Platform"/>
            <consortium name="The Broad Institute Genome Sequencing Center for Infectious Disease"/>
            <person name="Wu L."/>
            <person name="Ma J."/>
        </authorList>
    </citation>
    <scope>NUCLEOTIDE SEQUENCE [LARGE SCALE GENOMIC DNA]</scope>
    <source>
        <strain evidence="14">CGMCC 1.12750</strain>
    </source>
</reference>
<keyword evidence="7 11" id="KW-0547">Nucleotide-binding</keyword>
<dbReference type="RefSeq" id="WP_377400702.1">
    <property type="nucleotide sequence ID" value="NZ_JBHTFQ010000002.1"/>
</dbReference>
<organism evidence="13 14">
    <name type="scientific">Plastorhodobacter daqingensis</name>
    <dbReference type="NCBI Taxonomy" id="1387281"/>
    <lineage>
        <taxon>Bacteria</taxon>
        <taxon>Pseudomonadati</taxon>
        <taxon>Pseudomonadota</taxon>
        <taxon>Alphaproteobacteria</taxon>
        <taxon>Rhodobacterales</taxon>
        <taxon>Paracoccaceae</taxon>
        <taxon>Plastorhodobacter</taxon>
    </lineage>
</organism>
<dbReference type="EMBL" id="JBHTFQ010000002">
    <property type="protein sequence ID" value="MFC7703254.1"/>
    <property type="molecule type" value="Genomic_DNA"/>
</dbReference>
<dbReference type="GO" id="GO:0004845">
    <property type="term" value="F:uracil phosphoribosyltransferase activity"/>
    <property type="evidence" value="ECO:0007669"/>
    <property type="project" value="UniProtKB-EC"/>
</dbReference>
<feature type="binding site" evidence="11">
    <location>
        <position position="196"/>
    </location>
    <ligand>
        <name>uracil</name>
        <dbReference type="ChEBI" id="CHEBI:17568"/>
    </ligand>
</feature>
<evidence type="ECO:0000256" key="1">
    <source>
        <dbReference type="ARBA" id="ARBA00005180"/>
    </source>
</evidence>
<dbReference type="CDD" id="cd06223">
    <property type="entry name" value="PRTases_typeI"/>
    <property type="match status" value="1"/>
</dbReference>
<dbReference type="EC" id="2.4.2.9" evidence="3 11"/>
<dbReference type="PANTHER" id="PTHR32315:SF4">
    <property type="entry name" value="URACIL PHOSPHORIBOSYLTRANSFERASE, CHLOROPLASTIC"/>
    <property type="match status" value="1"/>
</dbReference>
<comment type="pathway">
    <text evidence="1 11">Pyrimidine metabolism; UMP biosynthesis via salvage pathway; UMP from uracil: step 1/1.</text>
</comment>
<comment type="activity regulation">
    <text evidence="11">Allosterically activated by GTP.</text>
</comment>
<keyword evidence="9 11" id="KW-0342">GTP-binding</keyword>
<accession>A0ABW2UF05</accession>
<dbReference type="SUPFAM" id="SSF53271">
    <property type="entry name" value="PRTase-like"/>
    <property type="match status" value="1"/>
</dbReference>
<comment type="caution">
    <text evidence="13">The sequence shown here is derived from an EMBL/GenBank/DDBJ whole genome shotgun (WGS) entry which is preliminary data.</text>
</comment>
<keyword evidence="5 11" id="KW-0328">Glycosyltransferase</keyword>
<feature type="binding site" evidence="11">
    <location>
        <begin position="133"/>
        <end position="141"/>
    </location>
    <ligand>
        <name>5-phospho-alpha-D-ribose 1-diphosphate</name>
        <dbReference type="ChEBI" id="CHEBI:58017"/>
    </ligand>
</feature>
<evidence type="ECO:0000256" key="10">
    <source>
        <dbReference type="ARBA" id="ARBA00031082"/>
    </source>
</evidence>
<evidence type="ECO:0000256" key="9">
    <source>
        <dbReference type="ARBA" id="ARBA00023134"/>
    </source>
</evidence>
<dbReference type="InterPro" id="IPR029057">
    <property type="entry name" value="PRTase-like"/>
</dbReference>
<proteinExistence type="inferred from homology"/>
<dbReference type="NCBIfam" id="TIGR01091">
    <property type="entry name" value="upp"/>
    <property type="match status" value="1"/>
</dbReference>
<evidence type="ECO:0000256" key="8">
    <source>
        <dbReference type="ARBA" id="ARBA00022842"/>
    </source>
</evidence>
<keyword evidence="8 11" id="KW-0460">Magnesium</keyword>
<sequence>MMQEHLTIVRHPLVQHKLTIMRDKATSTAGFRQLLREISQLLAYEVTRDLELSTRLIDTPVCEMEAPTLKGKKLALISILRAGNGLLDGVLELIPSARVGYIGLYRDEKTLQPVQYYYKVPDELGDRLVIALDPMLATGNSSVAAIDLLKKSGARNIRFLCLLAAPEGVARMREAHPDVPVITAALDERLNDKGYIVPGLGDAGDRMFGTK</sequence>
<evidence type="ECO:0000256" key="4">
    <source>
        <dbReference type="ARBA" id="ARBA00022533"/>
    </source>
</evidence>
<feature type="binding site" evidence="11">
    <location>
        <position position="106"/>
    </location>
    <ligand>
        <name>5-phospho-alpha-D-ribose 1-diphosphate</name>
        <dbReference type="ChEBI" id="CHEBI:58017"/>
    </ligand>
</feature>
<protein>
    <recommendedName>
        <fullName evidence="3 11">Uracil phosphoribosyltransferase</fullName>
        <ecNumber evidence="3 11">2.4.2.9</ecNumber>
    </recommendedName>
    <alternativeName>
        <fullName evidence="10 11">UMP pyrophosphorylase</fullName>
    </alternativeName>
    <alternativeName>
        <fullName evidence="11">UPRTase</fullName>
    </alternativeName>
</protein>
<dbReference type="HAMAP" id="MF_01218_B">
    <property type="entry name" value="Upp_B"/>
    <property type="match status" value="1"/>
</dbReference>
<comment type="cofactor">
    <cofactor evidence="11">
        <name>Mg(2+)</name>
        <dbReference type="ChEBI" id="CHEBI:18420"/>
    </cofactor>
    <text evidence="11">Binds 1 Mg(2+) ion per subunit. The magnesium is bound as Mg-PRPP.</text>
</comment>
<dbReference type="Proteomes" id="UP001596516">
    <property type="component" value="Unassembled WGS sequence"/>
</dbReference>
<feature type="domain" description="Phosphoribosyltransferase" evidence="12">
    <location>
        <begin position="9"/>
        <end position="210"/>
    </location>
</feature>
<dbReference type="PANTHER" id="PTHR32315">
    <property type="entry name" value="ADENINE PHOSPHORIBOSYLTRANSFERASE"/>
    <property type="match status" value="1"/>
</dbReference>
<dbReference type="InterPro" id="IPR050054">
    <property type="entry name" value="UPRTase/APRTase"/>
</dbReference>
<feature type="binding site" evidence="11">
    <location>
        <begin position="201"/>
        <end position="203"/>
    </location>
    <ligand>
        <name>uracil</name>
        <dbReference type="ChEBI" id="CHEBI:17568"/>
    </ligand>
</feature>
<comment type="similarity">
    <text evidence="2 11">Belongs to the UPRTase family.</text>
</comment>
<dbReference type="InterPro" id="IPR005765">
    <property type="entry name" value="UPRT"/>
</dbReference>
<keyword evidence="6 11" id="KW-0808">Transferase</keyword>
<evidence type="ECO:0000313" key="14">
    <source>
        <dbReference type="Proteomes" id="UP001596516"/>
    </source>
</evidence>
<dbReference type="NCBIfam" id="NF001097">
    <property type="entry name" value="PRK00129.1"/>
    <property type="match status" value="1"/>
</dbReference>
<keyword evidence="14" id="KW-1185">Reference proteome</keyword>
<comment type="catalytic activity">
    <reaction evidence="11">
        <text>UMP + diphosphate = 5-phospho-alpha-D-ribose 1-diphosphate + uracil</text>
        <dbReference type="Rhea" id="RHEA:13017"/>
        <dbReference type="ChEBI" id="CHEBI:17568"/>
        <dbReference type="ChEBI" id="CHEBI:33019"/>
        <dbReference type="ChEBI" id="CHEBI:57865"/>
        <dbReference type="ChEBI" id="CHEBI:58017"/>
        <dbReference type="EC" id="2.4.2.9"/>
    </reaction>
</comment>
<dbReference type="Pfam" id="PF14681">
    <property type="entry name" value="UPRTase"/>
    <property type="match status" value="1"/>
</dbReference>
<comment type="function">
    <text evidence="11">Catalyzes the conversion of uracil and 5-phospho-alpha-D-ribose 1-diphosphate (PRPP) to UMP and diphosphate.</text>
</comment>
<evidence type="ECO:0000256" key="7">
    <source>
        <dbReference type="ARBA" id="ARBA00022741"/>
    </source>
</evidence>
<evidence type="ECO:0000256" key="6">
    <source>
        <dbReference type="ARBA" id="ARBA00022679"/>
    </source>
</evidence>
<dbReference type="InterPro" id="IPR034332">
    <property type="entry name" value="Upp_B"/>
</dbReference>
<evidence type="ECO:0000256" key="2">
    <source>
        <dbReference type="ARBA" id="ARBA00009516"/>
    </source>
</evidence>
<name>A0ABW2UF05_9RHOB</name>
<dbReference type="InterPro" id="IPR000836">
    <property type="entry name" value="PRTase_dom"/>
</dbReference>
<keyword evidence="4 11" id="KW-0021">Allosteric enzyme</keyword>
<feature type="binding site" evidence="11">
    <location>
        <position position="81"/>
    </location>
    <ligand>
        <name>5-phospho-alpha-D-ribose 1-diphosphate</name>
        <dbReference type="ChEBI" id="CHEBI:58017"/>
    </ligand>
</feature>
<evidence type="ECO:0000256" key="5">
    <source>
        <dbReference type="ARBA" id="ARBA00022676"/>
    </source>
</evidence>
<evidence type="ECO:0000256" key="11">
    <source>
        <dbReference type="HAMAP-Rule" id="MF_01218"/>
    </source>
</evidence>
<evidence type="ECO:0000313" key="13">
    <source>
        <dbReference type="EMBL" id="MFC7703254.1"/>
    </source>
</evidence>
<evidence type="ECO:0000256" key="3">
    <source>
        <dbReference type="ARBA" id="ARBA00011894"/>
    </source>
</evidence>
<dbReference type="Gene3D" id="3.40.50.2020">
    <property type="match status" value="1"/>
</dbReference>